<dbReference type="Pfam" id="PF13476">
    <property type="entry name" value="AAA_23"/>
    <property type="match status" value="1"/>
</dbReference>
<sequence length="646" mass="72419">MELRVVGWRYENVRGGIRDVTVSLDGEPRWTLVQMPNGTGKTTTMTLLRAVLTGADLTPDEVVGLRADDDTEHGLFELRLSIDDKPYRVELELDFVARRATYWTTRAALLAGGREEGWNLPPLLRKLLTPEFTRLFVFDGEFAKEIRAEGRDRTTRAIRTLYRLDQLDQLKSDISKLVALEQAKAASITTAREQKGVTRLQNALSEAERTLSTLRSRLKTLQSEKKTRDARQAEIKGRISERTAQDEKFAARRAKLDAELSSVSSRIAELSATSLAAMRSPTKISPDLLVSLRGLGTRLTTLQLPKTISQEFFHELAHAEFCVCETKIGPKEHDAILAGADKYLAEDQITIINRMKRSVRESVATGDEFAEASKELQTKLRERRSLDQQLEQLQREQVEAGDEELKSLLIEQKQIEVDLERISREAGHLSTTDRQTQLLSRLDWKTNVALCRAEVESCQRKYAAATKTVEFTRSADKITALVDLVAESALDKLRESVRLATNEKLARLVKGEPLRVARIGSALELESSGVSAKGGVSEGQSLSVAYAFITSLLSAAPHKLPFIVDSPAVSLDTRVRREVGEVIPELFDQMIMFVISSEKDGFADAFYPRQDVRYVTIWKDDGDVSQMREGLDEFKRFHAAEPGTVQ</sequence>
<dbReference type="GO" id="GO:0016887">
    <property type="term" value="F:ATP hydrolysis activity"/>
    <property type="evidence" value="ECO:0007669"/>
    <property type="project" value="InterPro"/>
</dbReference>
<dbReference type="GO" id="GO:0006302">
    <property type="term" value="P:double-strand break repair"/>
    <property type="evidence" value="ECO:0007669"/>
    <property type="project" value="InterPro"/>
</dbReference>
<feature type="domain" description="Rad50/SbcC-type AAA" evidence="2">
    <location>
        <begin position="17"/>
        <end position="240"/>
    </location>
</feature>
<gene>
    <name evidence="3" type="ORF">FSB78_10465</name>
</gene>
<accession>A0A5C6UH80</accession>
<reference evidence="3 4" key="1">
    <citation type="journal article" date="2013" name="Antonie Van Leeuwenhoek">
        <title>Sphingomonas ginsenosidivorax sp. nov., with the ability to transform ginsenosides.</title>
        <authorList>
            <person name="Jin X.F."/>
            <person name="Kim J.K."/>
            <person name="Liu Q.M."/>
            <person name="Kang M.S."/>
            <person name="He D."/>
            <person name="Jin F.X."/>
            <person name="Kim S.C."/>
            <person name="Im W.T."/>
        </authorList>
    </citation>
    <scope>NUCLEOTIDE SEQUENCE [LARGE SCALE GENOMIC DNA]</scope>
    <source>
        <strain evidence="3 4">KHI67</strain>
    </source>
</reference>
<dbReference type="AlphaFoldDB" id="A0A5C6UH80"/>
<proteinExistence type="predicted"/>
<evidence type="ECO:0000256" key="1">
    <source>
        <dbReference type="SAM" id="Coils"/>
    </source>
</evidence>
<organism evidence="3 4">
    <name type="scientific">Sphingomonas ginsenosidivorax</name>
    <dbReference type="NCBI Taxonomy" id="862135"/>
    <lineage>
        <taxon>Bacteria</taxon>
        <taxon>Pseudomonadati</taxon>
        <taxon>Pseudomonadota</taxon>
        <taxon>Alphaproteobacteria</taxon>
        <taxon>Sphingomonadales</taxon>
        <taxon>Sphingomonadaceae</taxon>
        <taxon>Sphingomonas</taxon>
    </lineage>
</organism>
<keyword evidence="4" id="KW-1185">Reference proteome</keyword>
<dbReference type="InterPro" id="IPR027417">
    <property type="entry name" value="P-loop_NTPase"/>
</dbReference>
<dbReference type="Proteomes" id="UP000321250">
    <property type="component" value="Unassembled WGS sequence"/>
</dbReference>
<dbReference type="InterPro" id="IPR038729">
    <property type="entry name" value="Rad50/SbcC_AAA"/>
</dbReference>
<name>A0A5C6UH80_9SPHN</name>
<evidence type="ECO:0000313" key="4">
    <source>
        <dbReference type="Proteomes" id="UP000321250"/>
    </source>
</evidence>
<evidence type="ECO:0000313" key="3">
    <source>
        <dbReference type="EMBL" id="TXC71318.1"/>
    </source>
</evidence>
<dbReference type="EMBL" id="VOQR01000001">
    <property type="protein sequence ID" value="TXC71318.1"/>
    <property type="molecule type" value="Genomic_DNA"/>
</dbReference>
<keyword evidence="1" id="KW-0175">Coiled coil</keyword>
<feature type="coiled-coil region" evidence="1">
    <location>
        <begin position="197"/>
        <end position="224"/>
    </location>
</feature>
<protein>
    <submittedName>
        <fullName evidence="3">AAA family ATPase</fullName>
    </submittedName>
</protein>
<dbReference type="OrthoDB" id="5172094at2"/>
<dbReference type="SUPFAM" id="SSF52540">
    <property type="entry name" value="P-loop containing nucleoside triphosphate hydrolases"/>
    <property type="match status" value="1"/>
</dbReference>
<feature type="coiled-coil region" evidence="1">
    <location>
        <begin position="369"/>
        <end position="425"/>
    </location>
</feature>
<dbReference type="Gene3D" id="3.40.50.300">
    <property type="entry name" value="P-loop containing nucleotide triphosphate hydrolases"/>
    <property type="match status" value="2"/>
</dbReference>
<dbReference type="RefSeq" id="WP_147082485.1">
    <property type="nucleotide sequence ID" value="NZ_VOQR01000001.1"/>
</dbReference>
<evidence type="ECO:0000259" key="2">
    <source>
        <dbReference type="Pfam" id="PF13476"/>
    </source>
</evidence>
<comment type="caution">
    <text evidence="3">The sequence shown here is derived from an EMBL/GenBank/DDBJ whole genome shotgun (WGS) entry which is preliminary data.</text>
</comment>